<sequence length="214" mass="23551">MALPHNHQLSSGTINGLFVGPDSPTFNVIWQTLAFGNRPFSGIDVGVDRPNLFYHIHELTNPDLPLIDILNLFPATISKETAATDIDKMLIYFDSKSACRSAAYSLRMILPQHLRGCMHPFSSDLSEACKQHLWAEFQVGKICILCATDAAGMGCNIGDVKYCIVVHCPKALAAVLQRWGRAGRNRTIEGMCLLLVQAHAFYPSQPAQVILSLN</sequence>
<evidence type="ECO:0000256" key="1">
    <source>
        <dbReference type="ARBA" id="ARBA00005446"/>
    </source>
</evidence>
<accession>A0ABR3EKA9</accession>
<evidence type="ECO:0000256" key="3">
    <source>
        <dbReference type="ARBA" id="ARBA00023235"/>
    </source>
</evidence>
<dbReference type="Proteomes" id="UP001465976">
    <property type="component" value="Unassembled WGS sequence"/>
</dbReference>
<dbReference type="PANTHER" id="PTHR13710:SF153">
    <property type="entry name" value="RECQ-LIKE DNA HELICASE BLM"/>
    <property type="match status" value="1"/>
</dbReference>
<name>A0ABR3EKA9_9AGAR</name>
<evidence type="ECO:0000256" key="4">
    <source>
        <dbReference type="ARBA" id="ARBA00023242"/>
    </source>
</evidence>
<reference evidence="8 9" key="1">
    <citation type="submission" date="2024-02" db="EMBL/GenBank/DDBJ databases">
        <title>A draft genome for the cacao thread blight pathogen Marasmius crinis-equi.</title>
        <authorList>
            <person name="Cohen S.P."/>
            <person name="Baruah I.K."/>
            <person name="Amoako-Attah I."/>
            <person name="Bukari Y."/>
            <person name="Meinhardt L.W."/>
            <person name="Bailey B.A."/>
        </authorList>
    </citation>
    <scope>NUCLEOTIDE SEQUENCE [LARGE SCALE GENOMIC DNA]</scope>
    <source>
        <strain evidence="8 9">GH-76</strain>
    </source>
</reference>
<comment type="similarity">
    <text evidence="1">Belongs to the helicase family. RecQ subfamily.</text>
</comment>
<evidence type="ECO:0000259" key="7">
    <source>
        <dbReference type="PROSITE" id="PS51194"/>
    </source>
</evidence>
<dbReference type="EMBL" id="JBAHYK010003671">
    <property type="protein sequence ID" value="KAL0563308.1"/>
    <property type="molecule type" value="Genomic_DNA"/>
</dbReference>
<keyword evidence="2" id="KW-0238">DNA-binding</keyword>
<comment type="caution">
    <text evidence="8">The sequence shown here is derived from an EMBL/GenBank/DDBJ whole genome shotgun (WGS) entry which is preliminary data.</text>
</comment>
<dbReference type="PANTHER" id="PTHR13710">
    <property type="entry name" value="DNA HELICASE RECQ FAMILY MEMBER"/>
    <property type="match status" value="1"/>
</dbReference>
<dbReference type="Pfam" id="PF00271">
    <property type="entry name" value="Helicase_C"/>
    <property type="match status" value="1"/>
</dbReference>
<organism evidence="8 9">
    <name type="scientific">Marasmius crinis-equi</name>
    <dbReference type="NCBI Taxonomy" id="585013"/>
    <lineage>
        <taxon>Eukaryota</taxon>
        <taxon>Fungi</taxon>
        <taxon>Dikarya</taxon>
        <taxon>Basidiomycota</taxon>
        <taxon>Agaricomycotina</taxon>
        <taxon>Agaricomycetes</taxon>
        <taxon>Agaricomycetidae</taxon>
        <taxon>Agaricales</taxon>
        <taxon>Marasmiineae</taxon>
        <taxon>Marasmiaceae</taxon>
        <taxon>Marasmius</taxon>
    </lineage>
</organism>
<evidence type="ECO:0000313" key="8">
    <source>
        <dbReference type="EMBL" id="KAL0563308.1"/>
    </source>
</evidence>
<gene>
    <name evidence="8" type="ORF">V5O48_018762</name>
</gene>
<dbReference type="InterPro" id="IPR001650">
    <property type="entry name" value="Helicase_C-like"/>
</dbReference>
<comment type="catalytic activity">
    <reaction evidence="5">
        <text>Couples ATP hydrolysis with the unwinding of duplex DNA by translocating in the 3'-5' direction.</text>
        <dbReference type="EC" id="5.6.2.4"/>
    </reaction>
</comment>
<dbReference type="EC" id="5.6.2.4" evidence="6"/>
<dbReference type="SUPFAM" id="SSF52540">
    <property type="entry name" value="P-loop containing nucleoside triphosphate hydrolases"/>
    <property type="match status" value="1"/>
</dbReference>
<evidence type="ECO:0000313" key="9">
    <source>
        <dbReference type="Proteomes" id="UP001465976"/>
    </source>
</evidence>
<evidence type="ECO:0000256" key="5">
    <source>
        <dbReference type="ARBA" id="ARBA00034617"/>
    </source>
</evidence>
<keyword evidence="4" id="KW-0539">Nucleus</keyword>
<dbReference type="Gene3D" id="3.40.50.300">
    <property type="entry name" value="P-loop containing nucleotide triphosphate hydrolases"/>
    <property type="match status" value="1"/>
</dbReference>
<evidence type="ECO:0000256" key="2">
    <source>
        <dbReference type="ARBA" id="ARBA00023125"/>
    </source>
</evidence>
<keyword evidence="9" id="KW-1185">Reference proteome</keyword>
<evidence type="ECO:0000256" key="6">
    <source>
        <dbReference type="ARBA" id="ARBA00034808"/>
    </source>
</evidence>
<keyword evidence="3" id="KW-0413">Isomerase</keyword>
<proteinExistence type="inferred from homology"/>
<protein>
    <recommendedName>
        <fullName evidence="6">DNA 3'-5' helicase</fullName>
        <ecNumber evidence="6">5.6.2.4</ecNumber>
    </recommendedName>
</protein>
<dbReference type="SMART" id="SM00490">
    <property type="entry name" value="HELICc"/>
    <property type="match status" value="1"/>
</dbReference>
<dbReference type="PROSITE" id="PS51194">
    <property type="entry name" value="HELICASE_CTER"/>
    <property type="match status" value="1"/>
</dbReference>
<dbReference type="InterPro" id="IPR027417">
    <property type="entry name" value="P-loop_NTPase"/>
</dbReference>
<feature type="domain" description="Helicase C-terminal" evidence="7">
    <location>
        <begin position="51"/>
        <end position="214"/>
    </location>
</feature>